<dbReference type="GO" id="GO:0009691">
    <property type="term" value="P:cytokinin biosynthetic process"/>
    <property type="evidence" value="ECO:0007669"/>
    <property type="project" value="UniProtKB-UniRule"/>
</dbReference>
<evidence type="ECO:0000256" key="3">
    <source>
        <dbReference type="RuleBase" id="RU363015"/>
    </source>
</evidence>
<dbReference type="InterPro" id="IPR005269">
    <property type="entry name" value="LOG"/>
</dbReference>
<dbReference type="PANTHER" id="PTHR31223:SF70">
    <property type="entry name" value="LOG FAMILY PROTEIN YJL055W"/>
    <property type="match status" value="1"/>
</dbReference>
<dbReference type="RefSeq" id="WP_053998015.1">
    <property type="nucleotide sequence ID" value="NZ_JXMU01000003.1"/>
</dbReference>
<comment type="caution">
    <text evidence="4">The sequence shown here is derived from an EMBL/GenBank/DDBJ whole genome shotgun (WGS) entry which is preliminary data.</text>
</comment>
<dbReference type="PATRIC" id="fig|1514904.3.peg.2481"/>
<dbReference type="OrthoDB" id="9801098at2"/>
<protein>
    <recommendedName>
        <fullName evidence="3">Cytokinin riboside 5'-monophosphate phosphoribohydrolase</fullName>
        <ecNumber evidence="3">3.2.2.n1</ecNumber>
    </recommendedName>
</protein>
<dbReference type="PANTHER" id="PTHR31223">
    <property type="entry name" value="LOG FAMILY PROTEIN YJL055W"/>
    <property type="match status" value="1"/>
</dbReference>
<evidence type="ECO:0000256" key="1">
    <source>
        <dbReference type="ARBA" id="ARBA00000274"/>
    </source>
</evidence>
<dbReference type="SUPFAM" id="SSF102405">
    <property type="entry name" value="MCP/YpsA-like"/>
    <property type="match status" value="1"/>
</dbReference>
<evidence type="ECO:0000313" key="4">
    <source>
        <dbReference type="EMBL" id="KPB02388.1"/>
    </source>
</evidence>
<keyword evidence="3" id="KW-0378">Hydrolase</keyword>
<dbReference type="STRING" id="1514904.SU32_03840"/>
<dbReference type="NCBIfam" id="TIGR00730">
    <property type="entry name" value="Rossman fold protein, TIGR00730 family"/>
    <property type="match status" value="1"/>
</dbReference>
<dbReference type="GO" id="GO:0005829">
    <property type="term" value="C:cytosol"/>
    <property type="evidence" value="ECO:0007669"/>
    <property type="project" value="TreeGrafter"/>
</dbReference>
<dbReference type="EC" id="3.2.2.n1" evidence="3"/>
<comment type="similarity">
    <text evidence="2 3">Belongs to the LOG family.</text>
</comment>
<accession>A0A0N0E8H3</accession>
<proteinExistence type="inferred from homology"/>
<name>A0A0N0E8H3_9HYPH</name>
<evidence type="ECO:0000313" key="5">
    <source>
        <dbReference type="Proteomes" id="UP000038011"/>
    </source>
</evidence>
<organism evidence="4 5">
    <name type="scientific">Ahrensia marina</name>
    <dbReference type="NCBI Taxonomy" id="1514904"/>
    <lineage>
        <taxon>Bacteria</taxon>
        <taxon>Pseudomonadati</taxon>
        <taxon>Pseudomonadota</taxon>
        <taxon>Alphaproteobacteria</taxon>
        <taxon>Hyphomicrobiales</taxon>
        <taxon>Ahrensiaceae</taxon>
        <taxon>Ahrensia</taxon>
    </lineage>
</organism>
<dbReference type="Gene3D" id="3.40.50.450">
    <property type="match status" value="1"/>
</dbReference>
<dbReference type="AlphaFoldDB" id="A0A0N0E8H3"/>
<evidence type="ECO:0000256" key="2">
    <source>
        <dbReference type="ARBA" id="ARBA00006763"/>
    </source>
</evidence>
<reference evidence="4 5" key="1">
    <citation type="submission" date="2015-01" db="EMBL/GenBank/DDBJ databases">
        <title>Ahrensia donghaiensis sp. nov., a novel dimethylsulphoniopropionate-cleavage bacterium isolated from seawater and emended descriptions of the genus Ahrensia and Ahrensia kielensis.</title>
        <authorList>
            <person name="Liu J."/>
        </authorList>
    </citation>
    <scope>NUCLEOTIDE SEQUENCE [LARGE SCALE GENOMIC DNA]</scope>
    <source>
        <strain evidence="4 5">LZD062</strain>
    </source>
</reference>
<dbReference type="EMBL" id="JXMU01000003">
    <property type="protein sequence ID" value="KPB02388.1"/>
    <property type="molecule type" value="Genomic_DNA"/>
</dbReference>
<dbReference type="Proteomes" id="UP000038011">
    <property type="component" value="Unassembled WGS sequence"/>
</dbReference>
<keyword evidence="5" id="KW-1185">Reference proteome</keyword>
<keyword evidence="3" id="KW-0203">Cytokinin biosynthesis</keyword>
<dbReference type="GO" id="GO:0008714">
    <property type="term" value="F:AMP nucleosidase activity"/>
    <property type="evidence" value="ECO:0007669"/>
    <property type="project" value="UniProtKB-EC"/>
</dbReference>
<sequence>MKKIESICVYCGSSSGVDTSFEAAARQLGKSMAERGIRLVYGGGTHGLMGAVAGGVMEHGGKVTGIIPDFLMRHERSPDAMDQLDDFIVTQDMHTRKQLMFERADAFITLPGGIGTLEEVVEMITWGQLDRHNKPIAFANLNGFWNPFITLIDHMAEGGFLHSQNKIKPLFIDDIDAVVPAIIDEAASRKPVAV</sequence>
<gene>
    <name evidence="4" type="ORF">SU32_03840</name>
</gene>
<comment type="catalytic activity">
    <reaction evidence="1">
        <text>AMP + H2O = D-ribose 5-phosphate + adenine</text>
        <dbReference type="Rhea" id="RHEA:20129"/>
        <dbReference type="ChEBI" id="CHEBI:15377"/>
        <dbReference type="ChEBI" id="CHEBI:16708"/>
        <dbReference type="ChEBI" id="CHEBI:78346"/>
        <dbReference type="ChEBI" id="CHEBI:456215"/>
        <dbReference type="EC" id="3.2.2.4"/>
    </reaction>
</comment>
<dbReference type="InterPro" id="IPR031100">
    <property type="entry name" value="LOG_fam"/>
</dbReference>
<dbReference type="Pfam" id="PF03641">
    <property type="entry name" value="Lysine_decarbox"/>
    <property type="match status" value="1"/>
</dbReference>